<keyword evidence="3" id="KW-1185">Reference proteome</keyword>
<reference evidence="2 3" key="1">
    <citation type="submission" date="2019-10" db="EMBL/GenBank/DDBJ databases">
        <title>Actinomadura rubteroloni sp. nov. and Actinomadura macrotermitis sp. nov., isolated from the gut of fungus growing-termite Macrotermes natalensis.</title>
        <authorList>
            <person name="Benndorf R."/>
            <person name="Martin K."/>
            <person name="Kuefner M."/>
            <person name="De Beer W."/>
            <person name="Kaster A.-K."/>
            <person name="Vollmers J."/>
            <person name="Poulsen M."/>
            <person name="Beemelmanns C."/>
        </authorList>
    </citation>
    <scope>NUCLEOTIDE SEQUENCE [LARGE SCALE GENOMIC DNA]</scope>
    <source>
        <strain evidence="2 3">RB68</strain>
    </source>
</reference>
<sequence>MQLSPGIAARLRGVCPDVHEIPNRPAATRRPSPVRRFLEWLTPDGRHDDWLEPDRHDPPEPPACPCGGLGDFLVLPT</sequence>
<comment type="caution">
    <text evidence="2">The sequence shown here is derived from an EMBL/GenBank/DDBJ whole genome shotgun (WGS) entry which is preliminary data.</text>
</comment>
<accession>A0A7K0BXU4</accession>
<dbReference type="Proteomes" id="UP000487268">
    <property type="component" value="Unassembled WGS sequence"/>
</dbReference>
<organism evidence="2 3">
    <name type="scientific">Actinomadura macrotermitis</name>
    <dbReference type="NCBI Taxonomy" id="2585200"/>
    <lineage>
        <taxon>Bacteria</taxon>
        <taxon>Bacillati</taxon>
        <taxon>Actinomycetota</taxon>
        <taxon>Actinomycetes</taxon>
        <taxon>Streptosporangiales</taxon>
        <taxon>Thermomonosporaceae</taxon>
        <taxon>Actinomadura</taxon>
    </lineage>
</organism>
<proteinExistence type="predicted"/>
<evidence type="ECO:0000256" key="1">
    <source>
        <dbReference type="SAM" id="MobiDB-lite"/>
    </source>
</evidence>
<feature type="region of interest" description="Disordered" evidence="1">
    <location>
        <begin position="49"/>
        <end position="68"/>
    </location>
</feature>
<dbReference type="EMBL" id="WEGH01000002">
    <property type="protein sequence ID" value="MQY05672.1"/>
    <property type="molecule type" value="Genomic_DNA"/>
</dbReference>
<dbReference type="AlphaFoldDB" id="A0A7K0BXU4"/>
<evidence type="ECO:0000313" key="2">
    <source>
        <dbReference type="EMBL" id="MQY05672.1"/>
    </source>
</evidence>
<feature type="compositionally biased region" description="Basic and acidic residues" evidence="1">
    <location>
        <begin position="49"/>
        <end position="59"/>
    </location>
</feature>
<name>A0A7K0BXU4_9ACTN</name>
<protein>
    <submittedName>
        <fullName evidence="2">Uncharacterized protein</fullName>
    </submittedName>
</protein>
<evidence type="ECO:0000313" key="3">
    <source>
        <dbReference type="Proteomes" id="UP000487268"/>
    </source>
</evidence>
<gene>
    <name evidence="2" type="ORF">ACRB68_37490</name>
</gene>